<dbReference type="Pfam" id="PF00270">
    <property type="entry name" value="DEAD"/>
    <property type="match status" value="1"/>
</dbReference>
<evidence type="ECO:0000259" key="14">
    <source>
        <dbReference type="PROSITE" id="PS51194"/>
    </source>
</evidence>
<dbReference type="HAMAP" id="MF_00983">
    <property type="entry name" value="PriA"/>
    <property type="match status" value="1"/>
</dbReference>
<name>A0A4R1R3T3_9FIRM</name>
<accession>A0A4R1R3T3</accession>
<protein>
    <recommendedName>
        <fullName evidence="12">Replication restart protein PriA</fullName>
    </recommendedName>
    <alternativeName>
        <fullName evidence="12">ATP-dependent DNA helicase PriA</fullName>
        <ecNumber evidence="12">5.6.2.4</ecNumber>
    </alternativeName>
    <alternativeName>
        <fullName evidence="12">DNA 3'-5' helicase PriA</fullName>
    </alternativeName>
</protein>
<evidence type="ECO:0000259" key="13">
    <source>
        <dbReference type="PROSITE" id="PS51192"/>
    </source>
</evidence>
<feature type="domain" description="Helicase ATP-binding" evidence="13">
    <location>
        <begin position="230"/>
        <end position="396"/>
    </location>
</feature>
<dbReference type="GO" id="GO:0006302">
    <property type="term" value="P:double-strand break repair"/>
    <property type="evidence" value="ECO:0007669"/>
    <property type="project" value="InterPro"/>
</dbReference>
<dbReference type="EC" id="5.6.2.4" evidence="12"/>
<evidence type="ECO:0000256" key="3">
    <source>
        <dbReference type="ARBA" id="ARBA00022723"/>
    </source>
</evidence>
<keyword evidence="16" id="KW-1185">Reference proteome</keyword>
<feature type="binding site" evidence="12">
    <location>
        <position position="484"/>
    </location>
    <ligand>
        <name>Zn(2+)</name>
        <dbReference type="ChEBI" id="CHEBI:29105"/>
        <label>2</label>
    </ligand>
</feature>
<dbReference type="GO" id="GO:0006270">
    <property type="term" value="P:DNA replication initiation"/>
    <property type="evidence" value="ECO:0007669"/>
    <property type="project" value="TreeGrafter"/>
</dbReference>
<feature type="binding site" evidence="12">
    <location>
        <position position="458"/>
    </location>
    <ligand>
        <name>Zn(2+)</name>
        <dbReference type="ChEBI" id="CHEBI:29105"/>
        <label>1</label>
    </ligand>
</feature>
<proteinExistence type="inferred from homology"/>
<dbReference type="CDD" id="cd17929">
    <property type="entry name" value="DEXHc_priA"/>
    <property type="match status" value="1"/>
</dbReference>
<dbReference type="Pfam" id="PF18319">
    <property type="entry name" value="Zn_ribbon_PriA"/>
    <property type="match status" value="1"/>
</dbReference>
<dbReference type="GO" id="GO:0005524">
    <property type="term" value="F:ATP binding"/>
    <property type="evidence" value="ECO:0007669"/>
    <property type="project" value="UniProtKB-UniRule"/>
</dbReference>
<dbReference type="GO" id="GO:0006310">
    <property type="term" value="P:DNA recombination"/>
    <property type="evidence" value="ECO:0007669"/>
    <property type="project" value="InterPro"/>
</dbReference>
<dbReference type="PROSITE" id="PS51194">
    <property type="entry name" value="HELICASE_CTER"/>
    <property type="match status" value="1"/>
</dbReference>
<dbReference type="Gene3D" id="3.40.1440.60">
    <property type="entry name" value="PriA, 3(prime) DNA-binding domain"/>
    <property type="match status" value="1"/>
</dbReference>
<keyword evidence="1 12" id="KW-0639">Primosome</keyword>
<dbReference type="InterPro" id="IPR014001">
    <property type="entry name" value="Helicase_ATP-bd"/>
</dbReference>
<comment type="function">
    <text evidence="12">Initiates the restart of stalled replication forks, which reloads the replicative helicase on sites other than the origin of replication. Recognizes and binds to abandoned replication forks and remodels them to uncover a helicase loading site. Promotes assembly of the primosome at these replication forks.</text>
</comment>
<evidence type="ECO:0000256" key="5">
    <source>
        <dbReference type="ARBA" id="ARBA00022801"/>
    </source>
</evidence>
<dbReference type="InterPro" id="IPR005259">
    <property type="entry name" value="PriA"/>
</dbReference>
<dbReference type="PANTHER" id="PTHR30580">
    <property type="entry name" value="PRIMOSOMAL PROTEIN N"/>
    <property type="match status" value="1"/>
</dbReference>
<comment type="subunit">
    <text evidence="12">Component of the replication restart primosome.</text>
</comment>
<dbReference type="GO" id="GO:0006269">
    <property type="term" value="P:DNA replication, synthesis of primer"/>
    <property type="evidence" value="ECO:0007669"/>
    <property type="project" value="UniProtKB-KW"/>
</dbReference>
<comment type="similarity">
    <text evidence="12">Belongs to the helicase family. PriA subfamily.</text>
</comment>
<dbReference type="InterPro" id="IPR001650">
    <property type="entry name" value="Helicase_C-like"/>
</dbReference>
<dbReference type="FunFam" id="3.40.50.300:FF:000489">
    <property type="entry name" value="Primosome assembly protein PriA"/>
    <property type="match status" value="1"/>
</dbReference>
<dbReference type="GO" id="GO:0016887">
    <property type="term" value="F:ATP hydrolysis activity"/>
    <property type="evidence" value="ECO:0007669"/>
    <property type="project" value="RHEA"/>
</dbReference>
<comment type="catalytic activity">
    <reaction evidence="12">
        <text>Couples ATP hydrolysis with the unwinding of duplex DNA by translocating in the 3'-5' direction.</text>
        <dbReference type="EC" id="5.6.2.4"/>
    </reaction>
</comment>
<keyword evidence="10 12" id="KW-0413">Isomerase</keyword>
<sequence>MEGKYANIIIDISHEKVDRPFQYVIPPELRSGLEVGTCVAVPFGAGNHLRKGYVIEITDRAEFAPEKLKSIAYAEEKDVTAQDNYIRLAAWMKEQYGSTMIAALKTVLPAKQKIKKVEKKVCELLLTKENAKAFLEECRAKKQVAKARVLDELIKESEIPVPILTGKLHVSMKTLESLEKQGALRITIESSYRNPVEFMANKEDVRNESYGTKKELSEEQRFVCGDIMSSYDAGIRTTCLIHGITGSGKTEVYLKLIEEIVRRGKQAIVLIPEIALTYQTVLRFYKCFGSRVSVMNSTLSKGEKYDQCERAKKKEIDVIIGPRSALFTPFPDLGLIIIDEEHESTYKSEVMPKYHARETAIKIASMHGAFVVLGSATPSLESYNRAKKGEYKLYELKKRQAGGELPTVYTVDLREELKGGNRSIFSRRLHGLIGGRLEAGEQTILFLNRRGYAGFISCRACGHVMKCPHCDVSLSEHRNGKLVCHYCGHEEPSVKLCPSCGSKYILGFRAGTQQIEEVLHREFPAARVLRMDADTTRTKDSYEEILSGFANGEADILVGTQMIVKGHDFPDVTLVGILAADLSLHVNDYRAGERTFQLLTQAAGRAGRSGKPGEVVIQTYDPEHYSIVHAASQDYQSFYEEEMFYRDILHYPPASHMMAVLIASSGEETGLELAKVIGELVREKRKAADDGTNVIGPAPASVGRVNDIYRYMLYIKNAEYYKLVEIKNMLETYIGERKKREELKTETVQFDFDPMSSY</sequence>
<keyword evidence="7 12" id="KW-0862">Zinc</keyword>
<dbReference type="STRING" id="1469948.GCA_000732725_00775"/>
<evidence type="ECO:0000256" key="2">
    <source>
        <dbReference type="ARBA" id="ARBA00022705"/>
    </source>
</evidence>
<dbReference type="GO" id="GO:0003677">
    <property type="term" value="F:DNA binding"/>
    <property type="evidence" value="ECO:0007669"/>
    <property type="project" value="UniProtKB-UniRule"/>
</dbReference>
<dbReference type="SUPFAM" id="SSF52540">
    <property type="entry name" value="P-loop containing nucleoside triphosphate hydrolases"/>
    <property type="match status" value="1"/>
</dbReference>
<feature type="binding site" evidence="12">
    <location>
        <position position="461"/>
    </location>
    <ligand>
        <name>Zn(2+)</name>
        <dbReference type="ChEBI" id="CHEBI:29105"/>
        <label>1</label>
    </ligand>
</feature>
<evidence type="ECO:0000313" key="16">
    <source>
        <dbReference type="Proteomes" id="UP000295718"/>
    </source>
</evidence>
<dbReference type="GO" id="GO:0043138">
    <property type="term" value="F:3'-5' DNA helicase activity"/>
    <property type="evidence" value="ECO:0007669"/>
    <property type="project" value="UniProtKB-EC"/>
</dbReference>
<evidence type="ECO:0000256" key="12">
    <source>
        <dbReference type="HAMAP-Rule" id="MF_00983"/>
    </source>
</evidence>
<feature type="binding site" evidence="12">
    <location>
        <position position="497"/>
    </location>
    <ligand>
        <name>Zn(2+)</name>
        <dbReference type="ChEBI" id="CHEBI:29105"/>
        <label>1</label>
    </ligand>
</feature>
<comment type="cofactor">
    <cofactor evidence="12">
        <name>Zn(2+)</name>
        <dbReference type="ChEBI" id="CHEBI:29105"/>
    </cofactor>
    <text evidence="12">Binds 2 zinc ions per subunit.</text>
</comment>
<dbReference type="InterPro" id="IPR011545">
    <property type="entry name" value="DEAD/DEAH_box_helicase_dom"/>
</dbReference>
<evidence type="ECO:0000256" key="7">
    <source>
        <dbReference type="ARBA" id="ARBA00022833"/>
    </source>
</evidence>
<evidence type="ECO:0000313" key="15">
    <source>
        <dbReference type="EMBL" id="TCL60093.1"/>
    </source>
</evidence>
<dbReference type="InterPro" id="IPR041222">
    <property type="entry name" value="PriA_3primeBD"/>
</dbReference>
<dbReference type="InterPro" id="IPR041236">
    <property type="entry name" value="PriA_C"/>
</dbReference>
<evidence type="ECO:0000256" key="10">
    <source>
        <dbReference type="ARBA" id="ARBA00023235"/>
    </source>
</evidence>
<reference evidence="15 16" key="1">
    <citation type="submission" date="2019-03" db="EMBL/GenBank/DDBJ databases">
        <title>Genomic Encyclopedia of Type Strains, Phase IV (KMG-IV): sequencing the most valuable type-strain genomes for metagenomic binning, comparative biology and taxonomic classification.</title>
        <authorList>
            <person name="Goeker M."/>
        </authorList>
    </citation>
    <scope>NUCLEOTIDE SEQUENCE [LARGE SCALE GENOMIC DNA]</scope>
    <source>
        <strain evidence="15 16">DSM 100556</strain>
    </source>
</reference>
<keyword evidence="2 12" id="KW-0235">DNA replication</keyword>
<keyword evidence="4 12" id="KW-0547">Nucleotide-binding</keyword>
<dbReference type="CDD" id="cd18804">
    <property type="entry name" value="SF2_C_priA"/>
    <property type="match status" value="1"/>
</dbReference>
<dbReference type="NCBIfam" id="TIGR00595">
    <property type="entry name" value="priA"/>
    <property type="match status" value="1"/>
</dbReference>
<feature type="binding site" evidence="12">
    <location>
        <position position="487"/>
    </location>
    <ligand>
        <name>Zn(2+)</name>
        <dbReference type="ChEBI" id="CHEBI:29105"/>
        <label>2</label>
    </ligand>
</feature>
<keyword evidence="6 12" id="KW-0347">Helicase</keyword>
<comment type="catalytic activity">
    <reaction evidence="11 12">
        <text>ATP + H2O = ADP + phosphate + H(+)</text>
        <dbReference type="Rhea" id="RHEA:13065"/>
        <dbReference type="ChEBI" id="CHEBI:15377"/>
        <dbReference type="ChEBI" id="CHEBI:15378"/>
        <dbReference type="ChEBI" id="CHEBI:30616"/>
        <dbReference type="ChEBI" id="CHEBI:43474"/>
        <dbReference type="ChEBI" id="CHEBI:456216"/>
        <dbReference type="EC" id="5.6.2.4"/>
    </reaction>
</comment>
<dbReference type="SMART" id="SM00490">
    <property type="entry name" value="HELICc"/>
    <property type="match status" value="1"/>
</dbReference>
<dbReference type="PANTHER" id="PTHR30580:SF0">
    <property type="entry name" value="PRIMOSOMAL PROTEIN N"/>
    <property type="match status" value="1"/>
</dbReference>
<evidence type="ECO:0000256" key="6">
    <source>
        <dbReference type="ARBA" id="ARBA00022806"/>
    </source>
</evidence>
<dbReference type="AlphaFoldDB" id="A0A4R1R3T3"/>
<evidence type="ECO:0000256" key="8">
    <source>
        <dbReference type="ARBA" id="ARBA00022840"/>
    </source>
</evidence>
<keyword evidence="9 12" id="KW-0238">DNA-binding</keyword>
<dbReference type="Pfam" id="PF00271">
    <property type="entry name" value="Helicase_C"/>
    <property type="match status" value="1"/>
</dbReference>
<comment type="caution">
    <text evidence="15">The sequence shown here is derived from an EMBL/GenBank/DDBJ whole genome shotgun (WGS) entry which is preliminary data.</text>
</comment>
<dbReference type="PROSITE" id="PS51192">
    <property type="entry name" value="HELICASE_ATP_BIND_1"/>
    <property type="match status" value="1"/>
</dbReference>
<dbReference type="GO" id="GO:1990077">
    <property type="term" value="C:primosome complex"/>
    <property type="evidence" value="ECO:0007669"/>
    <property type="project" value="UniProtKB-UniRule"/>
</dbReference>
<dbReference type="Gene3D" id="3.40.50.300">
    <property type="entry name" value="P-loop containing nucleotide triphosphate hydrolases"/>
    <property type="match status" value="2"/>
</dbReference>
<organism evidence="15 16">
    <name type="scientific">Kineothrix alysoides</name>
    <dbReference type="NCBI Taxonomy" id="1469948"/>
    <lineage>
        <taxon>Bacteria</taxon>
        <taxon>Bacillati</taxon>
        <taxon>Bacillota</taxon>
        <taxon>Clostridia</taxon>
        <taxon>Lachnospirales</taxon>
        <taxon>Lachnospiraceae</taxon>
        <taxon>Kineothrix</taxon>
    </lineage>
</organism>
<keyword evidence="8 12" id="KW-0067">ATP-binding</keyword>
<dbReference type="SMART" id="SM00487">
    <property type="entry name" value="DEXDc"/>
    <property type="match status" value="1"/>
</dbReference>
<feature type="domain" description="Helicase C-terminal" evidence="14">
    <location>
        <begin position="492"/>
        <end position="646"/>
    </location>
</feature>
<dbReference type="InterPro" id="IPR027417">
    <property type="entry name" value="P-loop_NTPase"/>
</dbReference>
<feature type="binding site" evidence="12">
    <location>
        <position position="467"/>
    </location>
    <ligand>
        <name>Zn(2+)</name>
        <dbReference type="ChEBI" id="CHEBI:29105"/>
        <label>2</label>
    </ligand>
</feature>
<feature type="binding site" evidence="12">
    <location>
        <position position="500"/>
    </location>
    <ligand>
        <name>Zn(2+)</name>
        <dbReference type="ChEBI" id="CHEBI:29105"/>
        <label>1</label>
    </ligand>
</feature>
<dbReference type="Pfam" id="PF18074">
    <property type="entry name" value="PriA_C"/>
    <property type="match status" value="1"/>
</dbReference>
<dbReference type="InterPro" id="IPR042115">
    <property type="entry name" value="PriA_3primeBD_sf"/>
</dbReference>
<keyword evidence="3 12" id="KW-0479">Metal-binding</keyword>
<gene>
    <name evidence="12" type="primary">priA</name>
    <name evidence="15" type="ORF">EDD76_103286</name>
</gene>
<evidence type="ECO:0000256" key="1">
    <source>
        <dbReference type="ARBA" id="ARBA00022515"/>
    </source>
</evidence>
<dbReference type="Pfam" id="PF17764">
    <property type="entry name" value="PriA_3primeBD"/>
    <property type="match status" value="1"/>
</dbReference>
<dbReference type="OrthoDB" id="9759544at2"/>
<evidence type="ECO:0000256" key="4">
    <source>
        <dbReference type="ARBA" id="ARBA00022741"/>
    </source>
</evidence>
<evidence type="ECO:0000256" key="11">
    <source>
        <dbReference type="ARBA" id="ARBA00048988"/>
    </source>
</evidence>
<dbReference type="EMBL" id="SLUO01000003">
    <property type="protein sequence ID" value="TCL60093.1"/>
    <property type="molecule type" value="Genomic_DNA"/>
</dbReference>
<dbReference type="InterPro" id="IPR040498">
    <property type="entry name" value="PriA_CRR"/>
</dbReference>
<dbReference type="GO" id="GO:0008270">
    <property type="term" value="F:zinc ion binding"/>
    <property type="evidence" value="ECO:0007669"/>
    <property type="project" value="UniProtKB-UniRule"/>
</dbReference>
<dbReference type="RefSeq" id="WP_031389531.1">
    <property type="nucleotide sequence ID" value="NZ_JPNB01000001.1"/>
</dbReference>
<feature type="binding site" evidence="12">
    <location>
        <position position="470"/>
    </location>
    <ligand>
        <name>Zn(2+)</name>
        <dbReference type="ChEBI" id="CHEBI:29105"/>
        <label>2</label>
    </ligand>
</feature>
<keyword evidence="5 12" id="KW-0378">Hydrolase</keyword>
<evidence type="ECO:0000256" key="9">
    <source>
        <dbReference type="ARBA" id="ARBA00023125"/>
    </source>
</evidence>
<dbReference type="Proteomes" id="UP000295718">
    <property type="component" value="Unassembled WGS sequence"/>
</dbReference>